<evidence type="ECO:0000313" key="3">
    <source>
        <dbReference type="Proteomes" id="UP000254802"/>
    </source>
</evidence>
<evidence type="ECO:0000313" key="2">
    <source>
        <dbReference type="EMBL" id="STY59070.1"/>
    </source>
</evidence>
<evidence type="ECO:0000256" key="1">
    <source>
        <dbReference type="ARBA" id="ARBA00022649"/>
    </source>
</evidence>
<name>A0A378MS59_MANHA</name>
<protein>
    <submittedName>
        <fullName evidence="2">Plasmid stabilisation system protein</fullName>
    </submittedName>
</protein>
<keyword evidence="1" id="KW-1277">Toxin-antitoxin system</keyword>
<dbReference type="InterPro" id="IPR035093">
    <property type="entry name" value="RelE/ParE_toxin_dom_sf"/>
</dbReference>
<gene>
    <name evidence="2" type="ORF">NCTC10638_00217</name>
</gene>
<dbReference type="PANTHER" id="PTHR38813:SF1">
    <property type="entry name" value="TOXIN RELE1-RELATED"/>
    <property type="match status" value="1"/>
</dbReference>
<dbReference type="InterPro" id="IPR052747">
    <property type="entry name" value="TA_system_RelE_toxin"/>
</dbReference>
<dbReference type="Gene3D" id="3.30.2310.20">
    <property type="entry name" value="RelE-like"/>
    <property type="match status" value="1"/>
</dbReference>
<dbReference type="PANTHER" id="PTHR38813">
    <property type="match status" value="1"/>
</dbReference>
<dbReference type="InterPro" id="IPR007712">
    <property type="entry name" value="RelE/ParE_toxin"/>
</dbReference>
<sequence>MNKITFTGKADKQLSKIDNRYIPAIIEAIESLALFPNVEKDIKRLQGYISRFRMRVGRYRVIFDWLEGEPRIIEIQTIAKRDERTYAH</sequence>
<dbReference type="SUPFAM" id="SSF143011">
    <property type="entry name" value="RelE-like"/>
    <property type="match status" value="1"/>
</dbReference>
<accession>A0A378MS59</accession>
<dbReference type="Proteomes" id="UP000254802">
    <property type="component" value="Unassembled WGS sequence"/>
</dbReference>
<dbReference type="EMBL" id="UGPN01000002">
    <property type="protein sequence ID" value="STY59070.1"/>
    <property type="molecule type" value="Genomic_DNA"/>
</dbReference>
<reference evidence="2 3" key="1">
    <citation type="submission" date="2018-06" db="EMBL/GenBank/DDBJ databases">
        <authorList>
            <consortium name="Pathogen Informatics"/>
            <person name="Doyle S."/>
        </authorList>
    </citation>
    <scope>NUCLEOTIDE SEQUENCE [LARGE SCALE GENOMIC DNA]</scope>
    <source>
        <strain evidence="2 3">NCTC10638</strain>
    </source>
</reference>
<dbReference type="Pfam" id="PF05016">
    <property type="entry name" value="ParE_toxin"/>
    <property type="match status" value="1"/>
</dbReference>
<dbReference type="AlphaFoldDB" id="A0A378MS59"/>
<proteinExistence type="predicted"/>
<organism evidence="2 3">
    <name type="scientific">Mannheimia haemolytica</name>
    <name type="common">Pasteurella haemolytica</name>
    <dbReference type="NCBI Taxonomy" id="75985"/>
    <lineage>
        <taxon>Bacteria</taxon>
        <taxon>Pseudomonadati</taxon>
        <taxon>Pseudomonadota</taxon>
        <taxon>Gammaproteobacteria</taxon>
        <taxon>Pasteurellales</taxon>
        <taxon>Pasteurellaceae</taxon>
        <taxon>Mannheimia</taxon>
    </lineage>
</organism>